<proteinExistence type="predicted"/>
<dbReference type="GO" id="GO:0004674">
    <property type="term" value="F:protein serine/threonine kinase activity"/>
    <property type="evidence" value="ECO:0007669"/>
    <property type="project" value="UniProtKB-KW"/>
</dbReference>
<keyword evidence="3" id="KW-0547">Nucleotide-binding</keyword>
<reference evidence="8" key="2">
    <citation type="submission" date="2025-08" db="UniProtKB">
        <authorList>
            <consortium name="Ensembl"/>
        </authorList>
    </citation>
    <scope>IDENTIFICATION</scope>
</reference>
<keyword evidence="9" id="KW-1185">Reference proteome</keyword>
<dbReference type="Gene3D" id="3.30.200.20">
    <property type="entry name" value="Phosphorylase Kinase, domain 1"/>
    <property type="match status" value="1"/>
</dbReference>
<evidence type="ECO:0000256" key="2">
    <source>
        <dbReference type="ARBA" id="ARBA00022679"/>
    </source>
</evidence>
<dbReference type="FunFam" id="1.10.510.10:FF:000026">
    <property type="entry name" value="Calcium/calmodulin-dependent protein kinase type 1"/>
    <property type="match status" value="1"/>
</dbReference>
<dbReference type="PROSITE" id="PS50011">
    <property type="entry name" value="PROTEIN_KINASE_DOM"/>
    <property type="match status" value="1"/>
</dbReference>
<keyword evidence="2" id="KW-0808">Transferase</keyword>
<feature type="compositionally biased region" description="Gly residues" evidence="6">
    <location>
        <begin position="420"/>
        <end position="432"/>
    </location>
</feature>
<evidence type="ECO:0000256" key="5">
    <source>
        <dbReference type="ARBA" id="ARBA00022840"/>
    </source>
</evidence>
<dbReference type="AlphaFoldDB" id="A0AAQ4R6C4"/>
<evidence type="ECO:0000313" key="8">
    <source>
        <dbReference type="Ensembl" id="ENSGACP00000057741.1"/>
    </source>
</evidence>
<dbReference type="GeneTree" id="ENSGT00940000156776"/>
<evidence type="ECO:0000256" key="4">
    <source>
        <dbReference type="ARBA" id="ARBA00022777"/>
    </source>
</evidence>
<feature type="region of interest" description="Disordered" evidence="6">
    <location>
        <begin position="324"/>
        <end position="432"/>
    </location>
</feature>
<evidence type="ECO:0000256" key="6">
    <source>
        <dbReference type="SAM" id="MobiDB-lite"/>
    </source>
</evidence>
<feature type="domain" description="Protein kinase" evidence="7">
    <location>
        <begin position="17"/>
        <end position="273"/>
    </location>
</feature>
<keyword evidence="5" id="KW-0067">ATP-binding</keyword>
<organism evidence="8 9">
    <name type="scientific">Gasterosteus aculeatus aculeatus</name>
    <name type="common">three-spined stickleback</name>
    <dbReference type="NCBI Taxonomy" id="481459"/>
    <lineage>
        <taxon>Eukaryota</taxon>
        <taxon>Metazoa</taxon>
        <taxon>Chordata</taxon>
        <taxon>Craniata</taxon>
        <taxon>Vertebrata</taxon>
        <taxon>Euteleostomi</taxon>
        <taxon>Actinopterygii</taxon>
        <taxon>Neopterygii</taxon>
        <taxon>Teleostei</taxon>
        <taxon>Neoteleostei</taxon>
        <taxon>Acanthomorphata</taxon>
        <taxon>Eupercaria</taxon>
        <taxon>Perciformes</taxon>
        <taxon>Cottioidei</taxon>
        <taxon>Gasterosteales</taxon>
        <taxon>Gasterosteidae</taxon>
        <taxon>Gasterosteus</taxon>
    </lineage>
</organism>
<dbReference type="PROSITE" id="PS00108">
    <property type="entry name" value="PROTEIN_KINASE_ST"/>
    <property type="match status" value="1"/>
</dbReference>
<evidence type="ECO:0000313" key="9">
    <source>
        <dbReference type="Proteomes" id="UP000007635"/>
    </source>
</evidence>
<evidence type="ECO:0000259" key="7">
    <source>
        <dbReference type="PROSITE" id="PS50011"/>
    </source>
</evidence>
<dbReference type="Gene3D" id="1.10.510.10">
    <property type="entry name" value="Transferase(Phosphotransferase) domain 1"/>
    <property type="match status" value="1"/>
</dbReference>
<reference evidence="8" key="3">
    <citation type="submission" date="2025-09" db="UniProtKB">
        <authorList>
            <consortium name="Ensembl"/>
        </authorList>
    </citation>
    <scope>IDENTIFICATION</scope>
</reference>
<reference evidence="8 9" key="1">
    <citation type="journal article" date="2021" name="G3 (Bethesda)">
        <title>Improved contiguity of the threespine stickleback genome using long-read sequencing.</title>
        <authorList>
            <person name="Nath S."/>
            <person name="Shaw D.E."/>
            <person name="White M.A."/>
        </authorList>
    </citation>
    <scope>NUCLEOTIDE SEQUENCE [LARGE SCALE GENOMIC DNA]</scope>
    <source>
        <strain evidence="8 9">Lake Benthic</strain>
    </source>
</reference>
<dbReference type="Proteomes" id="UP000007635">
    <property type="component" value="Chromosome XIX"/>
</dbReference>
<evidence type="ECO:0000256" key="1">
    <source>
        <dbReference type="ARBA" id="ARBA00022527"/>
    </source>
</evidence>
<dbReference type="SMART" id="SM00220">
    <property type="entry name" value="S_TKc"/>
    <property type="match status" value="1"/>
</dbReference>
<accession>A0AAQ4R6C4</accession>
<dbReference type="GO" id="GO:0005524">
    <property type="term" value="F:ATP binding"/>
    <property type="evidence" value="ECO:0007669"/>
    <property type="project" value="UniProtKB-KW"/>
</dbReference>
<dbReference type="Pfam" id="PF00069">
    <property type="entry name" value="Pkinase"/>
    <property type="match status" value="1"/>
</dbReference>
<dbReference type="InterPro" id="IPR011009">
    <property type="entry name" value="Kinase-like_dom_sf"/>
</dbReference>
<dbReference type="Ensembl" id="ENSGACT00000038019.1">
    <property type="protein sequence ID" value="ENSGACP00000057741.1"/>
    <property type="gene ID" value="ENSGACG00000004485.2"/>
</dbReference>
<dbReference type="PANTHER" id="PTHR24347">
    <property type="entry name" value="SERINE/THREONINE-PROTEIN KINASE"/>
    <property type="match status" value="1"/>
</dbReference>
<dbReference type="GO" id="GO:0043009">
    <property type="term" value="P:chordate embryonic development"/>
    <property type="evidence" value="ECO:0007669"/>
    <property type="project" value="Ensembl"/>
</dbReference>
<evidence type="ECO:0000256" key="3">
    <source>
        <dbReference type="ARBA" id="ARBA00022741"/>
    </source>
</evidence>
<dbReference type="InterPro" id="IPR000719">
    <property type="entry name" value="Prot_kinase_dom"/>
</dbReference>
<keyword evidence="1" id="KW-0723">Serine/threonine-protein kinase</keyword>
<keyword evidence="4" id="KW-0418">Kinase</keyword>
<dbReference type="SUPFAM" id="SSF56112">
    <property type="entry name" value="Protein kinase-like (PK-like)"/>
    <property type="match status" value="1"/>
</dbReference>
<protein>
    <submittedName>
        <fullName evidence="8">Calcium/calmodulin-dependent protein kinase 1Db</fullName>
    </submittedName>
</protein>
<feature type="compositionally biased region" description="Basic residues" evidence="6">
    <location>
        <begin position="343"/>
        <end position="352"/>
    </location>
</feature>
<name>A0AAQ4R6C4_GASAC</name>
<dbReference type="GO" id="GO:0005829">
    <property type="term" value="C:cytosol"/>
    <property type="evidence" value="ECO:0007669"/>
    <property type="project" value="Ensembl"/>
</dbReference>
<sequence length="432" mass="48223">VDQEFISCSWTRICRTDMFLSLPLSGAFSEVVMAREKATGKMVAIKCIPKKALKGKETSIENEIAVLRKIKHENIVALEDIYESSNHLYLIMQLVSGGELFDRIVEKGFYTEMDASRLIRQVLDGVNYLHSLGIVHRDLKPENLLYFSPHDESKIMISDFGLSKMEGTGDVMATACGTPGYVAPEVLAQKPYSKAVDCWSIGVIAYILLCGYPPFYDENDSKLFEQILKADYEFDAPYWDDISDSAKDFISCLMEKDPEKRFICDQALQHPWIAGGTALCKNIHESVSRQMRKNFAKSKWRQAFNATAVVRHMRRLQLGTSFGSSIHNAASTGRPRSFETGHRRPRPRRRRPVCSSRDLPPVSADRGRRNLRSVGSARQDPPPPPTPHPFSLAYRPGSTEGKTLTRSGYCGGRSPPGSRLLGGGAGSWGAPR</sequence>
<dbReference type="InterPro" id="IPR008271">
    <property type="entry name" value="Ser/Thr_kinase_AS"/>
</dbReference>